<name>A0ABW6A5A2_9BACT</name>
<dbReference type="RefSeq" id="WP_386099066.1">
    <property type="nucleotide sequence ID" value="NZ_JBHUOZ010000003.1"/>
</dbReference>
<organism evidence="1 2">
    <name type="scientific">Terrimonas rubra</name>
    <dbReference type="NCBI Taxonomy" id="1035890"/>
    <lineage>
        <taxon>Bacteria</taxon>
        <taxon>Pseudomonadati</taxon>
        <taxon>Bacteroidota</taxon>
        <taxon>Chitinophagia</taxon>
        <taxon>Chitinophagales</taxon>
        <taxon>Chitinophagaceae</taxon>
        <taxon>Terrimonas</taxon>
    </lineage>
</organism>
<evidence type="ECO:0000313" key="1">
    <source>
        <dbReference type="EMBL" id="MFD2920534.1"/>
    </source>
</evidence>
<keyword evidence="1" id="KW-0328">Glycosyltransferase</keyword>
<proteinExistence type="predicted"/>
<dbReference type="Gene3D" id="3.40.50.2000">
    <property type="entry name" value="Glycogen Phosphorylase B"/>
    <property type="match status" value="1"/>
</dbReference>
<comment type="caution">
    <text evidence="1">The sequence shown here is derived from an EMBL/GenBank/DDBJ whole genome shotgun (WGS) entry which is preliminary data.</text>
</comment>
<sequence length="400" mass="45598">MTNCDIIVMGLQSWDIGIGSNCINIAKEFAVDNRVLYVNRALDRVSSIKNKKDPKTARRLQSVRGEITDLTEVEKNIWVLDPTVVLESINWMPAGLFAFFNKRNNRKLAGAIKAAGDRLGFKNPVLFVDNDFFRGQYLKEYLQPSYFIYYIRDYLLQQAYFKKHGPACEKDIMGKADLVVANSSYLAQYARQFNKNSHDIGQGCDFTYFNPDVQYKKPADLEPVPNPVIGYVGALVGYRLNIPLLEGLAARRPEWSFVFIGPEDESFQASRLHQLSNVHFLGKKKETELAAYVSYFDVCMNPQLVNETTKGNYPRKVDEYLALGKPVVATYTEFMLSFADYVFLGHNVDDYERIIAGIIQSPADQATVEKRQAFALSHTWKNSVLKIYHQYHNALSNDRG</sequence>
<dbReference type="PANTHER" id="PTHR45947:SF15">
    <property type="entry name" value="TEICHURONIC ACID BIOSYNTHESIS GLYCOSYLTRANSFERASE TUAC-RELATED"/>
    <property type="match status" value="1"/>
</dbReference>
<dbReference type="PANTHER" id="PTHR45947">
    <property type="entry name" value="SULFOQUINOVOSYL TRANSFERASE SQD2"/>
    <property type="match status" value="1"/>
</dbReference>
<dbReference type="EC" id="2.4.-.-" evidence="1"/>
<dbReference type="SUPFAM" id="SSF53756">
    <property type="entry name" value="UDP-Glycosyltransferase/glycogen phosphorylase"/>
    <property type="match status" value="1"/>
</dbReference>
<evidence type="ECO:0000313" key="2">
    <source>
        <dbReference type="Proteomes" id="UP001597511"/>
    </source>
</evidence>
<dbReference type="InterPro" id="IPR050194">
    <property type="entry name" value="Glycosyltransferase_grp1"/>
</dbReference>
<dbReference type="Pfam" id="PF13692">
    <property type="entry name" value="Glyco_trans_1_4"/>
    <property type="match status" value="1"/>
</dbReference>
<protein>
    <submittedName>
        <fullName evidence="1">Glycosyltransferase</fullName>
        <ecNumber evidence="1">2.4.-.-</ecNumber>
    </submittedName>
</protein>
<dbReference type="GO" id="GO:0016757">
    <property type="term" value="F:glycosyltransferase activity"/>
    <property type="evidence" value="ECO:0007669"/>
    <property type="project" value="UniProtKB-KW"/>
</dbReference>
<reference evidence="2" key="1">
    <citation type="journal article" date="2019" name="Int. J. Syst. Evol. Microbiol.">
        <title>The Global Catalogue of Microorganisms (GCM) 10K type strain sequencing project: providing services to taxonomists for standard genome sequencing and annotation.</title>
        <authorList>
            <consortium name="The Broad Institute Genomics Platform"/>
            <consortium name="The Broad Institute Genome Sequencing Center for Infectious Disease"/>
            <person name="Wu L."/>
            <person name="Ma J."/>
        </authorList>
    </citation>
    <scope>NUCLEOTIDE SEQUENCE [LARGE SCALE GENOMIC DNA]</scope>
    <source>
        <strain evidence="2">KCTC 23299</strain>
    </source>
</reference>
<keyword evidence="2" id="KW-1185">Reference proteome</keyword>
<gene>
    <name evidence="1" type="ORF">ACFS6H_12480</name>
</gene>
<dbReference type="Proteomes" id="UP001597511">
    <property type="component" value="Unassembled WGS sequence"/>
</dbReference>
<keyword evidence="1" id="KW-0808">Transferase</keyword>
<accession>A0ABW6A5A2</accession>
<dbReference type="EMBL" id="JBHUOZ010000003">
    <property type="protein sequence ID" value="MFD2920534.1"/>
    <property type="molecule type" value="Genomic_DNA"/>
</dbReference>